<dbReference type="CDD" id="cd08509">
    <property type="entry name" value="PBP2_TmCBP_oligosaccharides_like"/>
    <property type="match status" value="1"/>
</dbReference>
<accession>A0A849A036</accession>
<reference evidence="3 4" key="1">
    <citation type="submission" date="2020-05" db="EMBL/GenBank/DDBJ databases">
        <title>Nakamurella sp. DB0629 isolated from air conditioner.</title>
        <authorList>
            <person name="Kim D.H."/>
            <person name="Kim D.-U."/>
        </authorList>
    </citation>
    <scope>NUCLEOTIDE SEQUENCE [LARGE SCALE GENOMIC DNA]</scope>
    <source>
        <strain evidence="3 4">DB0629</strain>
    </source>
</reference>
<protein>
    <submittedName>
        <fullName evidence="3">ABC transporter substrate-binding protein</fullName>
    </submittedName>
</protein>
<dbReference type="PIRSF" id="PIRSF002741">
    <property type="entry name" value="MppA"/>
    <property type="match status" value="1"/>
</dbReference>
<dbReference type="Gene3D" id="3.40.190.10">
    <property type="entry name" value="Periplasmic binding protein-like II"/>
    <property type="match status" value="1"/>
</dbReference>
<dbReference type="Pfam" id="PF00496">
    <property type="entry name" value="SBP_bac_5"/>
    <property type="match status" value="1"/>
</dbReference>
<gene>
    <name evidence="3" type="ORF">HKD39_01545</name>
</gene>
<dbReference type="EMBL" id="JABEND010000001">
    <property type="protein sequence ID" value="NNG34424.1"/>
    <property type="molecule type" value="Genomic_DNA"/>
</dbReference>
<dbReference type="PANTHER" id="PTHR30290">
    <property type="entry name" value="PERIPLASMIC BINDING COMPONENT OF ABC TRANSPORTER"/>
    <property type="match status" value="1"/>
</dbReference>
<comment type="caution">
    <text evidence="3">The sequence shown here is derived from an EMBL/GenBank/DDBJ whole genome shotgun (WGS) entry which is preliminary data.</text>
</comment>
<dbReference type="InterPro" id="IPR000914">
    <property type="entry name" value="SBP_5_dom"/>
</dbReference>
<dbReference type="Gene3D" id="3.90.76.10">
    <property type="entry name" value="Dipeptide-binding Protein, Domain 1"/>
    <property type="match status" value="1"/>
</dbReference>
<dbReference type="Gene3D" id="3.10.105.10">
    <property type="entry name" value="Dipeptide-binding Protein, Domain 3"/>
    <property type="match status" value="1"/>
</dbReference>
<dbReference type="PANTHER" id="PTHR30290:SF16">
    <property type="entry name" value="OLIGOPEPTIDE ABC TRANSPORTER, PERIPLASMIC OLIGOPEPTIDE-BINDING PROTEIN"/>
    <property type="match status" value="1"/>
</dbReference>
<evidence type="ECO:0000313" key="3">
    <source>
        <dbReference type="EMBL" id="NNG34424.1"/>
    </source>
</evidence>
<dbReference type="GO" id="GO:0015833">
    <property type="term" value="P:peptide transport"/>
    <property type="evidence" value="ECO:0007669"/>
    <property type="project" value="TreeGrafter"/>
</dbReference>
<proteinExistence type="predicted"/>
<organism evidence="3 4">
    <name type="scientific">Nakamurella aerolata</name>
    <dbReference type="NCBI Taxonomy" id="1656892"/>
    <lineage>
        <taxon>Bacteria</taxon>
        <taxon>Bacillati</taxon>
        <taxon>Actinomycetota</taxon>
        <taxon>Actinomycetes</taxon>
        <taxon>Nakamurellales</taxon>
        <taxon>Nakamurellaceae</taxon>
        <taxon>Nakamurella</taxon>
    </lineage>
</organism>
<dbReference type="GO" id="GO:0043190">
    <property type="term" value="C:ATP-binding cassette (ABC) transporter complex"/>
    <property type="evidence" value="ECO:0007669"/>
    <property type="project" value="InterPro"/>
</dbReference>
<evidence type="ECO:0000313" key="4">
    <source>
        <dbReference type="Proteomes" id="UP000562984"/>
    </source>
</evidence>
<sequence length="630" mass="69034">MPCADDEEPAVDRDPLTVDVNDFLLHRLGRRALFGSAAALAGGLLVGCGSGDDKSYVGGESSGAAGAGGSGGASRPKPTGTIQPGKANIPTPRDQTVIIGQVDMTTFDNWNSMVPNGAALGSGFFTVAKEYMFYLNLATGELLPWLATGYKYNDASDQLTITFDPKVTWSDRKPMTANDFAFTLLLKRDNPELIGGGGDLKTYVKDVKVTDPQTAVISMSKPNPRLHYMFIATIVDGFDILPQHIWKGQDPLKFKDPKAIRTGSYKLKQVIPSQKMFVWERNPQYWNTAKLNPKPQYVVYTSINEQADAASLAFERAQFDVGSLDDPHAQALMSKGYPAIAEAQFRDPCPRGFWVNCDPARGIIGEPKVRQALALLVNREKIGSQVVTTPAPPAQWPWADYKSNKTFETASIAKEHPMRYDPAAAAKLLDEVAPKGADGKRMYKGKPASIDITTPVPVTDPVFIFGDLLKAELVAQGIESTCRALTPAVFDQQFQAGQFDVASQWSCDVKMDPVEMFTNLRSDFAKPIGQRSASKNPVRLKNPEVDKLVDQLTAIPPDSPQAPALRNQLLELYYTEMPFIPIVQQVAPQYFNTAFWTGWAAGDNIYQIPLNWWGAFVFVIGKLQPTGLKG</sequence>
<feature type="region of interest" description="Disordered" evidence="1">
    <location>
        <begin position="62"/>
        <end position="92"/>
    </location>
</feature>
<dbReference type="GO" id="GO:1904680">
    <property type="term" value="F:peptide transmembrane transporter activity"/>
    <property type="evidence" value="ECO:0007669"/>
    <property type="project" value="TreeGrafter"/>
</dbReference>
<dbReference type="SUPFAM" id="SSF53850">
    <property type="entry name" value="Periplasmic binding protein-like II"/>
    <property type="match status" value="1"/>
</dbReference>
<dbReference type="GO" id="GO:0042597">
    <property type="term" value="C:periplasmic space"/>
    <property type="evidence" value="ECO:0007669"/>
    <property type="project" value="UniProtKB-ARBA"/>
</dbReference>
<dbReference type="Proteomes" id="UP000562984">
    <property type="component" value="Unassembled WGS sequence"/>
</dbReference>
<evidence type="ECO:0000256" key="1">
    <source>
        <dbReference type="SAM" id="MobiDB-lite"/>
    </source>
</evidence>
<name>A0A849A036_9ACTN</name>
<evidence type="ECO:0000259" key="2">
    <source>
        <dbReference type="Pfam" id="PF00496"/>
    </source>
</evidence>
<dbReference type="InterPro" id="IPR030678">
    <property type="entry name" value="Peptide/Ni-bd"/>
</dbReference>
<dbReference type="AlphaFoldDB" id="A0A849A036"/>
<feature type="domain" description="Solute-binding protein family 5" evidence="2">
    <location>
        <begin position="142"/>
        <end position="523"/>
    </location>
</feature>
<dbReference type="InterPro" id="IPR039424">
    <property type="entry name" value="SBP_5"/>
</dbReference>
<keyword evidence="4" id="KW-1185">Reference proteome</keyword>